<evidence type="ECO:0000313" key="2">
    <source>
        <dbReference type="EMBL" id="QYX30561.1"/>
    </source>
</evidence>
<dbReference type="RefSeq" id="WP_220608729.1">
    <property type="nucleotide sequence ID" value="NZ_CP080598.1"/>
</dbReference>
<dbReference type="Proteomes" id="UP000826540">
    <property type="component" value="Chromosome"/>
</dbReference>
<organism evidence="2 3">
    <name type="scientific">Sphaerospermopsis torques-reginae ITEP-024</name>
    <dbReference type="NCBI Taxonomy" id="984208"/>
    <lineage>
        <taxon>Bacteria</taxon>
        <taxon>Bacillati</taxon>
        <taxon>Cyanobacteriota</taxon>
        <taxon>Cyanophyceae</taxon>
        <taxon>Nostocales</taxon>
        <taxon>Aphanizomenonaceae</taxon>
        <taxon>Sphaerospermopsis</taxon>
        <taxon>Sphaerospermopsis torques-reginae</taxon>
    </lineage>
</organism>
<proteinExistence type="predicted"/>
<dbReference type="EMBL" id="CP080598">
    <property type="protein sequence ID" value="QYX30561.1"/>
    <property type="molecule type" value="Genomic_DNA"/>
</dbReference>
<keyword evidence="3" id="KW-1185">Reference proteome</keyword>
<evidence type="ECO:0000256" key="1">
    <source>
        <dbReference type="SAM" id="Phobius"/>
    </source>
</evidence>
<keyword evidence="1" id="KW-0812">Transmembrane</keyword>
<dbReference type="Gene3D" id="3.40.50.1110">
    <property type="entry name" value="SGNH hydrolase"/>
    <property type="match status" value="1"/>
</dbReference>
<evidence type="ECO:0000313" key="3">
    <source>
        <dbReference type="Proteomes" id="UP000826540"/>
    </source>
</evidence>
<dbReference type="SUPFAM" id="SSF52266">
    <property type="entry name" value="SGNH hydrolase"/>
    <property type="match status" value="1"/>
</dbReference>
<keyword evidence="1" id="KW-0472">Membrane</keyword>
<keyword evidence="1" id="KW-1133">Transmembrane helix</keyword>
<name>A0ABX8WVY3_9CYAN</name>
<gene>
    <name evidence="2" type="ORF">K2F26_16915</name>
</gene>
<accession>A0ABX8WVY3</accession>
<reference evidence="2 3" key="1">
    <citation type="journal article" date="2022" name="J. Am. Chem. Soc.">
        <title>Biosynthesis of Guanitoxin Enables Global Environmental Detection in Freshwater Cyanobacteria.</title>
        <authorList>
            <person name="Lima S.T."/>
            <person name="Fallon T.R."/>
            <person name="Cordoza J.L."/>
            <person name="Chekan J.R."/>
            <person name="Delbaje E."/>
            <person name="Hopiavuori A.R."/>
            <person name="Alvarenga D.O."/>
            <person name="Wood S.M."/>
            <person name="Luhavaya H."/>
            <person name="Baumgartner J.T."/>
            <person name="Dorr F.A."/>
            <person name="Etchegaray A."/>
            <person name="Pinto E."/>
            <person name="McKinnie S.M.K."/>
            <person name="Fiore M.F."/>
            <person name="Moore B.S."/>
        </authorList>
    </citation>
    <scope>NUCLEOTIDE SEQUENCE [LARGE SCALE GENOMIC DNA]</scope>
    <source>
        <strain evidence="2 3">ITEP-024</strain>
    </source>
</reference>
<evidence type="ECO:0008006" key="4">
    <source>
        <dbReference type="Google" id="ProtNLM"/>
    </source>
</evidence>
<protein>
    <recommendedName>
        <fullName evidence="4">SGNH/GDSL hydrolase family protein</fullName>
    </recommendedName>
</protein>
<dbReference type="InterPro" id="IPR036514">
    <property type="entry name" value="SGNH_hydro_sf"/>
</dbReference>
<feature type="transmembrane region" description="Helical" evidence="1">
    <location>
        <begin position="12"/>
        <end position="33"/>
    </location>
</feature>
<sequence length="374" mass="42869">MKINARIIAINLALTLLFIFILNFCSNLGLFLFQEFNNYLVSDSKVGLPEFLQNQESTKVIYQEFAQIPSQYKPFIGWSRKPFQGVTTNIDANGDRIHTNQVSNGNLDKSVYFFGGSTMWGSGVKDQETIPALFNAVSGFPTFNKGERAFTSRQELARFINLIAQNEKIQTAVFYDGANDIAVHCRSELNVNEHLMTQKIRKLLVANSKNSYQQFINYLDVAFIQGTRNLVSVLVLKPQNYQEKLLVCDEQQDRAIKVAETMVNNWKIAHDIATARGINFFAILQPVAFIGTPKLNHLKEVDVYENYGIDLQYKTVYPLIQKIIKERGYQWIIDYTDIFSIDEPVYMDFVHVFANGNQIIAKQLYQDIQSYLSK</sequence>